<organism evidence="2 3">
    <name type="scientific">Cynara cardunculus var. scolymus</name>
    <name type="common">Globe artichoke</name>
    <name type="synonym">Cynara scolymus</name>
    <dbReference type="NCBI Taxonomy" id="59895"/>
    <lineage>
        <taxon>Eukaryota</taxon>
        <taxon>Viridiplantae</taxon>
        <taxon>Streptophyta</taxon>
        <taxon>Embryophyta</taxon>
        <taxon>Tracheophyta</taxon>
        <taxon>Spermatophyta</taxon>
        <taxon>Magnoliopsida</taxon>
        <taxon>eudicotyledons</taxon>
        <taxon>Gunneridae</taxon>
        <taxon>Pentapetalae</taxon>
        <taxon>asterids</taxon>
        <taxon>campanulids</taxon>
        <taxon>Asterales</taxon>
        <taxon>Asteraceae</taxon>
        <taxon>Carduoideae</taxon>
        <taxon>Cardueae</taxon>
        <taxon>Carduinae</taxon>
        <taxon>Cynara</taxon>
    </lineage>
</organism>
<evidence type="ECO:0000313" key="3">
    <source>
        <dbReference type="Proteomes" id="UP000243975"/>
    </source>
</evidence>
<dbReference type="AlphaFoldDB" id="A0A118K1M5"/>
<gene>
    <name evidence="2" type="ORF">Ccrd_018605</name>
</gene>
<comment type="caution">
    <text evidence="2">The sequence shown here is derived from an EMBL/GenBank/DDBJ whole genome shotgun (WGS) entry which is preliminary data.</text>
</comment>
<dbReference type="OMA" id="NYNITIC"/>
<proteinExistence type="predicted"/>
<evidence type="ECO:0000313" key="2">
    <source>
        <dbReference type="EMBL" id="KVI03105.1"/>
    </source>
</evidence>
<feature type="region of interest" description="Disordered" evidence="1">
    <location>
        <begin position="1"/>
        <end position="48"/>
    </location>
</feature>
<accession>A0A118K1M5</accession>
<name>A0A118K1M5_CYNCS</name>
<feature type="compositionally biased region" description="Polar residues" evidence="1">
    <location>
        <begin position="32"/>
        <end position="48"/>
    </location>
</feature>
<dbReference type="Gramene" id="KVI03105">
    <property type="protein sequence ID" value="KVI03105"/>
    <property type="gene ID" value="Ccrd_018605"/>
</dbReference>
<feature type="compositionally biased region" description="Polar residues" evidence="1">
    <location>
        <begin position="14"/>
        <end position="24"/>
    </location>
</feature>
<dbReference type="Proteomes" id="UP000243975">
    <property type="component" value="Unassembled WGS sequence"/>
</dbReference>
<sequence length="225" mass="25228">MGIDPLTHKPLPLPTSSTEQQSPLLPSALVNEPSQTRENSPSKPMEYQNSESIEVVNETISIQSSSITEVAKDEQEDGEESTMIAKESQVGDFCTDEVPLIEPHEIMLPNDVNILPPLSSSSSSSSTSSNYNITICNQNYAHEEQHQFLPSFDWCSSSFDSTTYSNFEAGFWDDDDEFINSLSMLINDCDEIDTTTRNDATFTQDLTQCSRMLIDDDTWKFEQLL</sequence>
<dbReference type="EMBL" id="LEKV01002550">
    <property type="protein sequence ID" value="KVI03105.1"/>
    <property type="molecule type" value="Genomic_DNA"/>
</dbReference>
<dbReference type="STRING" id="59895.A0A118K1M5"/>
<keyword evidence="3" id="KW-1185">Reference proteome</keyword>
<evidence type="ECO:0000256" key="1">
    <source>
        <dbReference type="SAM" id="MobiDB-lite"/>
    </source>
</evidence>
<protein>
    <submittedName>
        <fullName evidence="2">Uncharacterized protein</fullName>
    </submittedName>
</protein>
<reference evidence="2 3" key="1">
    <citation type="journal article" date="2016" name="Sci. Rep.">
        <title>The genome sequence of the outbreeding globe artichoke constructed de novo incorporating a phase-aware low-pass sequencing strategy of F1 progeny.</title>
        <authorList>
            <person name="Scaglione D."/>
            <person name="Reyes-Chin-Wo S."/>
            <person name="Acquadro A."/>
            <person name="Froenicke L."/>
            <person name="Portis E."/>
            <person name="Beitel C."/>
            <person name="Tirone M."/>
            <person name="Mauro R."/>
            <person name="Lo Monaco A."/>
            <person name="Mauromicale G."/>
            <person name="Faccioli P."/>
            <person name="Cattivelli L."/>
            <person name="Rieseberg L."/>
            <person name="Michelmore R."/>
            <person name="Lanteri S."/>
        </authorList>
    </citation>
    <scope>NUCLEOTIDE SEQUENCE [LARGE SCALE GENOMIC DNA]</scope>
    <source>
        <strain evidence="2">2C</strain>
    </source>
</reference>